<protein>
    <submittedName>
        <fullName evidence="2">RsiV family protein</fullName>
    </submittedName>
</protein>
<comment type="caution">
    <text evidence="2">The sequence shown here is derived from an EMBL/GenBank/DDBJ whole genome shotgun (WGS) entry which is preliminary data.</text>
</comment>
<evidence type="ECO:0000259" key="1">
    <source>
        <dbReference type="Pfam" id="PF11738"/>
    </source>
</evidence>
<dbReference type="EMBL" id="JAJGMW010000021">
    <property type="protein sequence ID" value="MCC4213959.1"/>
    <property type="molecule type" value="Genomic_DNA"/>
</dbReference>
<dbReference type="InterPro" id="IPR021729">
    <property type="entry name" value="DUF3298"/>
</dbReference>
<accession>A0ABS8GVB4</accession>
<dbReference type="Proteomes" id="UP001197770">
    <property type="component" value="Unassembled WGS sequence"/>
</dbReference>
<name>A0ABS8GVB4_9FLAO</name>
<evidence type="ECO:0000313" key="3">
    <source>
        <dbReference type="Proteomes" id="UP001197770"/>
    </source>
</evidence>
<reference evidence="2 3" key="1">
    <citation type="submission" date="2021-11" db="EMBL/GenBank/DDBJ databases">
        <title>Seasonal and diel survey of microbial diversity of the Tyrrhenian coast.</title>
        <authorList>
            <person name="Gattoni G."/>
            <person name="Corral P."/>
        </authorList>
    </citation>
    <scope>NUCLEOTIDE SEQUENCE [LARGE SCALE GENOMIC DNA]</scope>
    <source>
        <strain evidence="2 3">Mr9</strain>
    </source>
</reference>
<feature type="domain" description="DUF3298" evidence="1">
    <location>
        <begin position="200"/>
        <end position="276"/>
    </location>
</feature>
<sequence length="294" mass="35151">MNYVLPILVVLFFIGCKENSEKDPTTPHNQQEQITFEQVLPFDTIFPVNDAELEKTLSIELKRKQLIEKKDDKAELQDLVIPKSFKKDEDLYLIDFNYPYLNESLKPSYVNFNEYMEETYLNLNRVEAEILEDKELFCDTLFINRFKEQRLVDYKVYNLNENLISVLMYKENYYSGTLHPSYTFDCLNFSLDRSVFMCYEDFFNQGSEEEMTRLLNETLREQLARGDIYYACWEISFDDFFDYKNNFVIDDNKVEYYFDDCVICPSYTGTYSVEIPLVKLLPVLKKYDHNPLIM</sequence>
<keyword evidence="3" id="KW-1185">Reference proteome</keyword>
<proteinExistence type="predicted"/>
<organism evidence="2 3">
    <name type="scientific">Leeuwenhoekiella parthenopeia</name>
    <dbReference type="NCBI Taxonomy" id="2890320"/>
    <lineage>
        <taxon>Bacteria</taxon>
        <taxon>Pseudomonadati</taxon>
        <taxon>Bacteroidota</taxon>
        <taxon>Flavobacteriia</taxon>
        <taxon>Flavobacteriales</taxon>
        <taxon>Flavobacteriaceae</taxon>
        <taxon>Leeuwenhoekiella</taxon>
    </lineage>
</organism>
<dbReference type="RefSeq" id="WP_228231031.1">
    <property type="nucleotide sequence ID" value="NZ_JAJGMW010000021.1"/>
</dbReference>
<evidence type="ECO:0000313" key="2">
    <source>
        <dbReference type="EMBL" id="MCC4213959.1"/>
    </source>
</evidence>
<dbReference type="InterPro" id="IPR037126">
    <property type="entry name" value="PdaC/RsiV-like_sf"/>
</dbReference>
<dbReference type="Gene3D" id="3.30.565.40">
    <property type="entry name" value="Fervidobacterium nodosum Rt17-B1 like"/>
    <property type="match status" value="1"/>
</dbReference>
<dbReference type="Gene3D" id="3.90.640.20">
    <property type="entry name" value="Heat-shock cognate protein, ATPase"/>
    <property type="match status" value="1"/>
</dbReference>
<dbReference type="Pfam" id="PF11738">
    <property type="entry name" value="DUF3298"/>
    <property type="match status" value="1"/>
</dbReference>
<gene>
    <name evidence="2" type="ORF">LLW17_14605</name>
</gene>